<evidence type="ECO:0000313" key="2">
    <source>
        <dbReference type="EMBL" id="GLB52633.1"/>
    </source>
</evidence>
<keyword evidence="1" id="KW-0175">Coiled coil</keyword>
<name>A0A9W6B886_9FLAO</name>
<accession>A0A9W6B886</accession>
<feature type="coiled-coil region" evidence="1">
    <location>
        <begin position="88"/>
        <end position="122"/>
    </location>
</feature>
<reference evidence="2" key="1">
    <citation type="submission" date="2022-07" db="EMBL/GenBank/DDBJ databases">
        <title>Taxonomy of Novel Oxalotrophic and Methylotrophic Bacteria.</title>
        <authorList>
            <person name="Sahin N."/>
            <person name="Tani A."/>
        </authorList>
    </citation>
    <scope>NUCLEOTIDE SEQUENCE</scope>
    <source>
        <strain evidence="2">AM327</strain>
    </source>
</reference>
<gene>
    <name evidence="2" type="ORF">NBRC110019_16730</name>
</gene>
<dbReference type="Proteomes" id="UP001143545">
    <property type="component" value="Unassembled WGS sequence"/>
</dbReference>
<keyword evidence="3" id="KW-1185">Reference proteome</keyword>
<evidence type="ECO:0000256" key="1">
    <source>
        <dbReference type="SAM" id="Coils"/>
    </source>
</evidence>
<dbReference type="AlphaFoldDB" id="A0A9W6B886"/>
<evidence type="ECO:0000313" key="3">
    <source>
        <dbReference type="Proteomes" id="UP001143545"/>
    </source>
</evidence>
<proteinExistence type="predicted"/>
<protein>
    <recommendedName>
        <fullName evidence="4">TonB C-terminal domain-containing protein</fullName>
    </recommendedName>
</protein>
<sequence>MLLCVGAIHFKSYTYTEEHFIEMTTEKKKEEVEKKKATTKKLSNHKGKITHKTYNDKIKSELTEEDNHQTLKEFLAKMDKKYSKPLADNQTAENLKKAEETIKNTREAIKNSKDKNISVQNRNTEKMTTVTYSLENRIVIGEIPNPIYTCIAGGVVVITIKVNGNGDVIAAKQDTETSNTKDGCLVENAITYARSTKFNANPQNKSQVGTITYVFQSK</sequence>
<comment type="caution">
    <text evidence="2">The sequence shown here is derived from an EMBL/GenBank/DDBJ whole genome shotgun (WGS) entry which is preliminary data.</text>
</comment>
<dbReference type="EMBL" id="BRVP01000010">
    <property type="protein sequence ID" value="GLB52633.1"/>
    <property type="molecule type" value="Genomic_DNA"/>
</dbReference>
<organism evidence="2 3">
    <name type="scientific">Neptunitalea chrysea</name>
    <dbReference type="NCBI Taxonomy" id="1647581"/>
    <lineage>
        <taxon>Bacteria</taxon>
        <taxon>Pseudomonadati</taxon>
        <taxon>Bacteroidota</taxon>
        <taxon>Flavobacteriia</taxon>
        <taxon>Flavobacteriales</taxon>
        <taxon>Flavobacteriaceae</taxon>
        <taxon>Neptunitalea</taxon>
    </lineage>
</organism>
<evidence type="ECO:0008006" key="4">
    <source>
        <dbReference type="Google" id="ProtNLM"/>
    </source>
</evidence>